<accession>A0AAW0B0E5</accession>
<name>A0AAW0B0E5_9AGAR</name>
<keyword evidence="2" id="KW-1185">Reference proteome</keyword>
<dbReference type="AlphaFoldDB" id="A0AAW0B0E5"/>
<comment type="caution">
    <text evidence="1">The sequence shown here is derived from an EMBL/GenBank/DDBJ whole genome shotgun (WGS) entry which is preliminary data.</text>
</comment>
<gene>
    <name evidence="1" type="ORF">R3P38DRAFT_3200324</name>
</gene>
<proteinExistence type="predicted"/>
<reference evidence="1 2" key="1">
    <citation type="journal article" date="2024" name="J Genomics">
        <title>Draft genome sequencing and assembly of Favolaschia claudopus CIRM-BRFM 2984 isolated from oak limbs.</title>
        <authorList>
            <person name="Navarro D."/>
            <person name="Drula E."/>
            <person name="Chaduli D."/>
            <person name="Cazenave R."/>
            <person name="Ahrendt S."/>
            <person name="Wang J."/>
            <person name="Lipzen A."/>
            <person name="Daum C."/>
            <person name="Barry K."/>
            <person name="Grigoriev I.V."/>
            <person name="Favel A."/>
            <person name="Rosso M.N."/>
            <person name="Martin F."/>
        </authorList>
    </citation>
    <scope>NUCLEOTIDE SEQUENCE [LARGE SCALE GENOMIC DNA]</scope>
    <source>
        <strain evidence="1 2">CIRM-BRFM 2984</strain>
    </source>
</reference>
<sequence length="308" mass="34999">MAHAVLKMTELLEQILQHAIAEDTNESFLTTGQHPIDLFPDFPAEPSRPVLKRRPITTGAVYLRVCKRWSDVGLRPLYHTVVLSRRRGQVASLVNSLRHHREPSLGRYIRVLVLYNNIEFGETFEELFKYTKNLHTLSIAVNFTANESSDSLMSILPCITPRALILRDVPFGNLCFWRPGNGPCITDFGFSPPDVGSLVDQISACLKNEWREHLVCSSHRYWLPGSSQQEVLRVAMPSAIGPRHSPIYEALPFLTRLRELHLRKSALIPVHSPYNPETPVTVEYLKTLSSLQQVYPSMRSFPSAFRVS</sequence>
<dbReference type="EMBL" id="JAWWNJ010000045">
    <property type="protein sequence ID" value="KAK7019082.1"/>
    <property type="molecule type" value="Genomic_DNA"/>
</dbReference>
<evidence type="ECO:0000313" key="1">
    <source>
        <dbReference type="EMBL" id="KAK7019082.1"/>
    </source>
</evidence>
<organism evidence="1 2">
    <name type="scientific">Favolaschia claudopus</name>
    <dbReference type="NCBI Taxonomy" id="2862362"/>
    <lineage>
        <taxon>Eukaryota</taxon>
        <taxon>Fungi</taxon>
        <taxon>Dikarya</taxon>
        <taxon>Basidiomycota</taxon>
        <taxon>Agaricomycotina</taxon>
        <taxon>Agaricomycetes</taxon>
        <taxon>Agaricomycetidae</taxon>
        <taxon>Agaricales</taxon>
        <taxon>Marasmiineae</taxon>
        <taxon>Mycenaceae</taxon>
        <taxon>Favolaschia</taxon>
    </lineage>
</organism>
<evidence type="ECO:0000313" key="2">
    <source>
        <dbReference type="Proteomes" id="UP001362999"/>
    </source>
</evidence>
<dbReference type="Proteomes" id="UP001362999">
    <property type="component" value="Unassembled WGS sequence"/>
</dbReference>
<protein>
    <submittedName>
        <fullName evidence="1">Uncharacterized protein</fullName>
    </submittedName>
</protein>